<dbReference type="CDD" id="cd09164">
    <property type="entry name" value="PLDc_EcPPK1_C1_like"/>
    <property type="match status" value="1"/>
</dbReference>
<accession>A0A9D9DSC2</accession>
<dbReference type="EC" id="2.7.4.1" evidence="7 8"/>
<feature type="region of interest" description="Disordered" evidence="9">
    <location>
        <begin position="704"/>
        <end position="768"/>
    </location>
</feature>
<dbReference type="NCBIfam" id="NF003925">
    <property type="entry name" value="PRK05443.3-3"/>
    <property type="match status" value="1"/>
</dbReference>
<comment type="PTM">
    <text evidence="7 8">An intermediate of this reaction is the autophosphorylated ppk in which a phosphate is covalently linked to a histidine residue through a N-P bond.</text>
</comment>
<comment type="function">
    <text evidence="7 8">Catalyzes the reversible transfer of the terminal phosphate of ATP to form a long-chain polyphosphate (polyP).</text>
</comment>
<evidence type="ECO:0000256" key="8">
    <source>
        <dbReference type="RuleBase" id="RU003800"/>
    </source>
</evidence>
<evidence type="ECO:0000313" key="12">
    <source>
        <dbReference type="Proteomes" id="UP000823612"/>
    </source>
</evidence>
<reference evidence="11" key="1">
    <citation type="submission" date="2020-10" db="EMBL/GenBank/DDBJ databases">
        <authorList>
            <person name="Gilroy R."/>
        </authorList>
    </citation>
    <scope>NUCLEOTIDE SEQUENCE</scope>
    <source>
        <strain evidence="11">2889</strain>
    </source>
</reference>
<dbReference type="SUPFAM" id="SSF56024">
    <property type="entry name" value="Phospholipase D/nuclease"/>
    <property type="match status" value="2"/>
</dbReference>
<feature type="binding site" evidence="7">
    <location>
        <position position="406"/>
    </location>
    <ligand>
        <name>Mg(2+)</name>
        <dbReference type="ChEBI" id="CHEBI:18420"/>
    </ligand>
</feature>
<feature type="binding site" evidence="7">
    <location>
        <position position="590"/>
    </location>
    <ligand>
        <name>ATP</name>
        <dbReference type="ChEBI" id="CHEBI:30616"/>
    </ligand>
</feature>
<dbReference type="PANTHER" id="PTHR30218">
    <property type="entry name" value="POLYPHOSPHATE KINASE"/>
    <property type="match status" value="1"/>
</dbReference>
<dbReference type="EMBL" id="JADIMZ010000105">
    <property type="protein sequence ID" value="MBO8433059.1"/>
    <property type="molecule type" value="Genomic_DNA"/>
</dbReference>
<name>A0A9D9DSC2_9BACT</name>
<keyword evidence="5 7" id="KW-0067">ATP-binding</keyword>
<dbReference type="Gene3D" id="3.30.1840.10">
    <property type="entry name" value="Polyphosphate kinase middle domain"/>
    <property type="match status" value="1"/>
</dbReference>
<dbReference type="Pfam" id="PF13089">
    <property type="entry name" value="PP_kinase_N"/>
    <property type="match status" value="1"/>
</dbReference>
<dbReference type="Gene3D" id="3.30.870.10">
    <property type="entry name" value="Endonuclease Chain A"/>
    <property type="match status" value="2"/>
</dbReference>
<dbReference type="PIRSF" id="PIRSF015589">
    <property type="entry name" value="PP_kinase"/>
    <property type="match status" value="1"/>
</dbReference>
<proteinExistence type="inferred from homology"/>
<gene>
    <name evidence="7" type="primary">ppk</name>
    <name evidence="11" type="ORF">IAB08_07180</name>
</gene>
<dbReference type="Pfam" id="PF17941">
    <property type="entry name" value="PP_kinase_C_1"/>
    <property type="match status" value="1"/>
</dbReference>
<dbReference type="PANTHER" id="PTHR30218:SF0">
    <property type="entry name" value="POLYPHOSPHATE KINASE"/>
    <property type="match status" value="1"/>
</dbReference>
<keyword evidence="6 7" id="KW-0460">Magnesium</keyword>
<evidence type="ECO:0000256" key="7">
    <source>
        <dbReference type="HAMAP-Rule" id="MF_00347"/>
    </source>
</evidence>
<sequence length="768" mass="86972">MAKKKDFPVLERDLSWMYFNRRILQEACKDNVPLLERLSFLGIYSNNLDEFFRVRVATQSRIAEYQDRFDNKESQAALKLIKKINKLNSLYSEDYSAAVEHVTELLRNENIYLISEKEVSADQMAFVQDFYRQKLNGFVVPVWFSATKELGNETDESIYLAVKMWGGNQKPQEDYAFLEVPVKICGRFVRLPDKDGKSYLMYVDDVLRCCLPLVFAGLGYEEFEAYAFKFTRDAEMEIDNDPRNGVLQKISKGLKSRKRGEPLRVVYDAAMPKDLQKRVFRLMDLDKLDTVLGSGRYQNHKDLMSFPDCGRKNLKYPAWPSLIKPELDGSDCILDKILEKDRFLHVPYHSFDSFIRVLQEAAISRRVKSIKISLYRLARESKVVKALIGAARNGKKVTVVIELLARFDEVSNIEWSKKMQEAGIKVVFGVEGLKVHSKILHIGMKNGPDIACISTGNFHEGNARTYTDCILMTAAERITKDVSTVFDFIERPYTQARFKELLVSPNRMRNKFEQLIQNEIQNKKAGKPAYIKVKVNHITDEKMMSRLYEAAACGVEVDLLVRGNCSLMPEKAGLADNMKICGIIDRYLEHARIFIFANGGNELVFMGSADWMPRNLDNRVEVITPVHDPEIIKELKLIVEYGLKDTSQGRLVDGSGENSPWRGLDYDYGKESLPERTAPSGLFRSQEVLYRHYEAQVKGAEPLSGVLEGPRKSSGPKAASASSAKSKVPAKPAASAKSSSLAKLSTGTGVKSSVKPSVRKTPSSRRKA</sequence>
<evidence type="ECO:0000256" key="9">
    <source>
        <dbReference type="SAM" id="MobiDB-lite"/>
    </source>
</evidence>
<dbReference type="InterPro" id="IPR003414">
    <property type="entry name" value="PP_kinase"/>
</dbReference>
<evidence type="ECO:0000313" key="11">
    <source>
        <dbReference type="EMBL" id="MBO8433059.1"/>
    </source>
</evidence>
<feature type="binding site" evidence="7">
    <location>
        <position position="466"/>
    </location>
    <ligand>
        <name>ATP</name>
        <dbReference type="ChEBI" id="CHEBI:30616"/>
    </ligand>
</feature>
<keyword evidence="7" id="KW-0479">Metal-binding</keyword>
<dbReference type="GO" id="GO:0009358">
    <property type="term" value="C:polyphosphate kinase complex"/>
    <property type="evidence" value="ECO:0007669"/>
    <property type="project" value="InterPro"/>
</dbReference>
<comment type="catalytic activity">
    <reaction evidence="7 8">
        <text>[phosphate](n) + ATP = [phosphate](n+1) + ADP</text>
        <dbReference type="Rhea" id="RHEA:19573"/>
        <dbReference type="Rhea" id="RHEA-COMP:9859"/>
        <dbReference type="Rhea" id="RHEA-COMP:14280"/>
        <dbReference type="ChEBI" id="CHEBI:16838"/>
        <dbReference type="ChEBI" id="CHEBI:30616"/>
        <dbReference type="ChEBI" id="CHEBI:456216"/>
        <dbReference type="EC" id="2.7.4.1"/>
    </reaction>
</comment>
<dbReference type="HAMAP" id="MF_00347">
    <property type="entry name" value="Polyphosphate_kinase"/>
    <property type="match status" value="1"/>
</dbReference>
<dbReference type="NCBIfam" id="TIGR03705">
    <property type="entry name" value="poly_P_kin"/>
    <property type="match status" value="1"/>
</dbReference>
<keyword evidence="1 7" id="KW-0597">Phosphoprotein</keyword>
<protein>
    <recommendedName>
        <fullName evidence="7 8">Polyphosphate kinase</fullName>
        <ecNumber evidence="7 8">2.7.4.1</ecNumber>
    </recommendedName>
    <alternativeName>
        <fullName evidence="7">ATP-polyphosphate phosphotransferase</fullName>
    </alternativeName>
    <alternativeName>
        <fullName evidence="7">Polyphosphoric acid kinase</fullName>
    </alternativeName>
</protein>
<dbReference type="SUPFAM" id="SSF143724">
    <property type="entry name" value="PHP14-like"/>
    <property type="match status" value="1"/>
</dbReference>
<dbReference type="NCBIfam" id="NF003917">
    <property type="entry name" value="PRK05443.1-1"/>
    <property type="match status" value="1"/>
</dbReference>
<dbReference type="GO" id="GO:0008976">
    <property type="term" value="F:polyphosphate kinase activity"/>
    <property type="evidence" value="ECO:0007669"/>
    <property type="project" value="UniProtKB-UniRule"/>
</dbReference>
<evidence type="ECO:0000256" key="3">
    <source>
        <dbReference type="ARBA" id="ARBA00022741"/>
    </source>
</evidence>
<dbReference type="Gene3D" id="1.20.58.310">
    <property type="entry name" value="Polyphosphate kinase N-terminal domain"/>
    <property type="match status" value="1"/>
</dbReference>
<feature type="compositionally biased region" description="Polar residues" evidence="9">
    <location>
        <begin position="746"/>
        <end position="755"/>
    </location>
</feature>
<feature type="active site" description="Phosphohistidine intermediate" evidence="7">
    <location>
        <position position="436"/>
    </location>
</feature>
<dbReference type="Pfam" id="PF02503">
    <property type="entry name" value="PP_kinase"/>
    <property type="match status" value="1"/>
</dbReference>
<evidence type="ECO:0000256" key="5">
    <source>
        <dbReference type="ARBA" id="ARBA00022840"/>
    </source>
</evidence>
<dbReference type="InterPro" id="IPR025198">
    <property type="entry name" value="PPK_N_dom"/>
</dbReference>
<comment type="similarity">
    <text evidence="7 8">Belongs to the polyphosphate kinase 1 (PPK1) family.</text>
</comment>
<dbReference type="InterPro" id="IPR036832">
    <property type="entry name" value="PPK_N_dom_sf"/>
</dbReference>
<dbReference type="AlphaFoldDB" id="A0A9D9DSC2"/>
<comment type="cofactor">
    <cofactor evidence="7">
        <name>Mg(2+)</name>
        <dbReference type="ChEBI" id="CHEBI:18420"/>
    </cofactor>
</comment>
<dbReference type="InterPro" id="IPR041108">
    <property type="entry name" value="PP_kinase_C_1"/>
</dbReference>
<organism evidence="11 12">
    <name type="scientific">Candidatus Pullibacteroides excrementavium</name>
    <dbReference type="NCBI Taxonomy" id="2840905"/>
    <lineage>
        <taxon>Bacteria</taxon>
        <taxon>Pseudomonadati</taxon>
        <taxon>Bacteroidota</taxon>
        <taxon>Bacteroidia</taxon>
        <taxon>Bacteroidales</taxon>
        <taxon>Candidatus Pullibacteroides</taxon>
    </lineage>
</organism>
<evidence type="ECO:0000256" key="4">
    <source>
        <dbReference type="ARBA" id="ARBA00022777"/>
    </source>
</evidence>
<dbReference type="InterPro" id="IPR001736">
    <property type="entry name" value="PLipase_D/transphosphatidylase"/>
</dbReference>
<keyword evidence="2 7" id="KW-0808">Transferase</keyword>
<dbReference type="GO" id="GO:0006799">
    <property type="term" value="P:polyphosphate biosynthetic process"/>
    <property type="evidence" value="ECO:0007669"/>
    <property type="project" value="UniProtKB-UniRule"/>
</dbReference>
<feature type="binding site" evidence="7">
    <location>
        <position position="47"/>
    </location>
    <ligand>
        <name>ATP</name>
        <dbReference type="ChEBI" id="CHEBI:30616"/>
    </ligand>
</feature>
<dbReference type="InterPro" id="IPR024953">
    <property type="entry name" value="PP_kinase_middle"/>
</dbReference>
<comment type="caution">
    <text evidence="11">The sequence shown here is derived from an EMBL/GenBank/DDBJ whole genome shotgun (WGS) entry which is preliminary data.</text>
</comment>
<dbReference type="Proteomes" id="UP000823612">
    <property type="component" value="Unassembled WGS sequence"/>
</dbReference>
<dbReference type="InterPro" id="IPR036830">
    <property type="entry name" value="PP_kinase_middle_dom_sf"/>
</dbReference>
<evidence type="ECO:0000256" key="2">
    <source>
        <dbReference type="ARBA" id="ARBA00022679"/>
    </source>
</evidence>
<evidence type="ECO:0000256" key="1">
    <source>
        <dbReference type="ARBA" id="ARBA00022553"/>
    </source>
</evidence>
<evidence type="ECO:0000256" key="6">
    <source>
        <dbReference type="ARBA" id="ARBA00022842"/>
    </source>
</evidence>
<dbReference type="GO" id="GO:0005524">
    <property type="term" value="F:ATP binding"/>
    <property type="evidence" value="ECO:0007669"/>
    <property type="project" value="UniProtKB-KW"/>
</dbReference>
<feature type="binding site" evidence="7">
    <location>
        <position position="376"/>
    </location>
    <ligand>
        <name>Mg(2+)</name>
        <dbReference type="ChEBI" id="CHEBI:18420"/>
    </ligand>
</feature>
<keyword evidence="3 7" id="KW-0547">Nucleotide-binding</keyword>
<dbReference type="PROSITE" id="PS50035">
    <property type="entry name" value="PLD"/>
    <property type="match status" value="1"/>
</dbReference>
<dbReference type="SUPFAM" id="SSF140356">
    <property type="entry name" value="PPK N-terminal domain-like"/>
    <property type="match status" value="1"/>
</dbReference>
<feature type="compositionally biased region" description="Low complexity" evidence="9">
    <location>
        <begin position="712"/>
        <end position="745"/>
    </location>
</feature>
<dbReference type="GO" id="GO:0046872">
    <property type="term" value="F:metal ion binding"/>
    <property type="evidence" value="ECO:0007669"/>
    <property type="project" value="UniProtKB-KW"/>
</dbReference>
<evidence type="ECO:0000259" key="10">
    <source>
        <dbReference type="PROSITE" id="PS50035"/>
    </source>
</evidence>
<dbReference type="InterPro" id="IPR025200">
    <property type="entry name" value="PPK_C_dom2"/>
</dbReference>
<reference evidence="11" key="2">
    <citation type="journal article" date="2021" name="PeerJ">
        <title>Extensive microbial diversity within the chicken gut microbiome revealed by metagenomics and culture.</title>
        <authorList>
            <person name="Gilroy R."/>
            <person name="Ravi A."/>
            <person name="Getino M."/>
            <person name="Pursley I."/>
            <person name="Horton D.L."/>
            <person name="Alikhan N.F."/>
            <person name="Baker D."/>
            <person name="Gharbi K."/>
            <person name="Hall N."/>
            <person name="Watson M."/>
            <person name="Adriaenssens E.M."/>
            <person name="Foster-Nyarko E."/>
            <person name="Jarju S."/>
            <person name="Secka A."/>
            <person name="Antonio M."/>
            <person name="Oren A."/>
            <person name="Chaudhuri R.R."/>
            <person name="La Ragione R."/>
            <person name="Hildebrand F."/>
            <person name="Pallen M.J."/>
        </authorList>
    </citation>
    <scope>NUCLEOTIDE SEQUENCE</scope>
    <source>
        <strain evidence="11">2889</strain>
    </source>
</reference>
<dbReference type="Pfam" id="PF13090">
    <property type="entry name" value="PP_kinase_C"/>
    <property type="match status" value="1"/>
</dbReference>
<feature type="binding site" evidence="7">
    <location>
        <position position="562"/>
    </location>
    <ligand>
        <name>ATP</name>
        <dbReference type="ChEBI" id="CHEBI:30616"/>
    </ligand>
</feature>
<keyword evidence="4 7" id="KW-0418">Kinase</keyword>
<feature type="domain" description="PLD phosphodiesterase" evidence="10">
    <location>
        <begin position="585"/>
        <end position="615"/>
    </location>
</feature>